<sequence>MHASHITVAAFAIIAAPAAAQDYPASPPPAPMLPYAPVYDDAPADVFAGPRIEIHGGWDHVGVRLKNSYTEAGQVSTASVKGRDDGITYGGSLGWDIALTPTLIAGVEAGIEDSSIRECSEVFGLDEACIKAGRTVEVGGRLGQALSSRVMVYARAAYVNSRVKANYVDFEGILDNESAKANVDGVRLGAGFEAAVTPNLYLKGEYRYTDYNNYSLTTNYSDGSSDRTTLSLDRHQILGGIGLRF</sequence>
<feature type="domain" description="Outer membrane protein beta-barrel" evidence="6">
    <location>
        <begin position="73"/>
        <end position="245"/>
    </location>
</feature>
<comment type="subcellular location">
    <subcellularLocation>
        <location evidence="1">Membrane</location>
    </subcellularLocation>
</comment>
<feature type="chain" id="PRO_5047187473" evidence="5">
    <location>
        <begin position="21"/>
        <end position="245"/>
    </location>
</feature>
<reference evidence="8" key="1">
    <citation type="journal article" date="2019" name="Int. J. Syst. Evol. Microbiol.">
        <title>The Global Catalogue of Microorganisms (GCM) 10K type strain sequencing project: providing services to taxonomists for standard genome sequencing and annotation.</title>
        <authorList>
            <consortium name="The Broad Institute Genomics Platform"/>
            <consortium name="The Broad Institute Genome Sequencing Center for Infectious Disease"/>
            <person name="Wu L."/>
            <person name="Ma J."/>
        </authorList>
    </citation>
    <scope>NUCLEOTIDE SEQUENCE [LARGE SCALE GENOMIC DNA]</scope>
    <source>
        <strain evidence="8">CGMCC 1.12702</strain>
    </source>
</reference>
<keyword evidence="8" id="KW-1185">Reference proteome</keyword>
<dbReference type="RefSeq" id="WP_380927001.1">
    <property type="nucleotide sequence ID" value="NZ_JBHUGS010000001.1"/>
</dbReference>
<dbReference type="InterPro" id="IPR011250">
    <property type="entry name" value="OMP/PagP_B-barrel"/>
</dbReference>
<dbReference type="InterPro" id="IPR051692">
    <property type="entry name" value="OMP-like"/>
</dbReference>
<keyword evidence="2 5" id="KW-0732">Signal</keyword>
<evidence type="ECO:0000256" key="3">
    <source>
        <dbReference type="ARBA" id="ARBA00023136"/>
    </source>
</evidence>
<dbReference type="Gene3D" id="2.40.160.20">
    <property type="match status" value="1"/>
</dbReference>
<evidence type="ECO:0000313" key="7">
    <source>
        <dbReference type="EMBL" id="MFD1949485.1"/>
    </source>
</evidence>
<dbReference type="PANTHER" id="PTHR34001">
    <property type="entry name" value="BLL7405 PROTEIN"/>
    <property type="match status" value="1"/>
</dbReference>
<evidence type="ECO:0000256" key="5">
    <source>
        <dbReference type="SAM" id="SignalP"/>
    </source>
</evidence>
<dbReference type="PANTHER" id="PTHR34001:SF3">
    <property type="entry name" value="BLL7405 PROTEIN"/>
    <property type="match status" value="1"/>
</dbReference>
<name>A0ABW4TS34_9SPHN</name>
<evidence type="ECO:0000259" key="6">
    <source>
        <dbReference type="Pfam" id="PF13505"/>
    </source>
</evidence>
<protein>
    <submittedName>
        <fullName evidence="7">Outer membrane protein</fullName>
    </submittedName>
</protein>
<dbReference type="EMBL" id="JBHUGS010000001">
    <property type="protein sequence ID" value="MFD1949485.1"/>
    <property type="molecule type" value="Genomic_DNA"/>
</dbReference>
<evidence type="ECO:0000256" key="1">
    <source>
        <dbReference type="ARBA" id="ARBA00004370"/>
    </source>
</evidence>
<gene>
    <name evidence="7" type="ORF">ACFSGX_01730</name>
</gene>
<feature type="signal peptide" evidence="5">
    <location>
        <begin position="1"/>
        <end position="20"/>
    </location>
</feature>
<accession>A0ABW4TS34</accession>
<dbReference type="SUPFAM" id="SSF56925">
    <property type="entry name" value="OMPA-like"/>
    <property type="match status" value="1"/>
</dbReference>
<keyword evidence="3" id="KW-0472">Membrane</keyword>
<evidence type="ECO:0000256" key="2">
    <source>
        <dbReference type="ARBA" id="ARBA00022729"/>
    </source>
</evidence>
<comment type="caution">
    <text evidence="7">The sequence shown here is derived from an EMBL/GenBank/DDBJ whole genome shotgun (WGS) entry which is preliminary data.</text>
</comment>
<proteinExistence type="inferred from homology"/>
<evidence type="ECO:0000313" key="8">
    <source>
        <dbReference type="Proteomes" id="UP001597400"/>
    </source>
</evidence>
<organism evidence="7 8">
    <name type="scientific">Sphingomonas arantia</name>
    <dbReference type="NCBI Taxonomy" id="1460676"/>
    <lineage>
        <taxon>Bacteria</taxon>
        <taxon>Pseudomonadati</taxon>
        <taxon>Pseudomonadota</taxon>
        <taxon>Alphaproteobacteria</taxon>
        <taxon>Sphingomonadales</taxon>
        <taxon>Sphingomonadaceae</taxon>
        <taxon>Sphingomonas</taxon>
    </lineage>
</organism>
<dbReference type="InterPro" id="IPR027385">
    <property type="entry name" value="Beta-barrel_OMP"/>
</dbReference>
<dbReference type="Proteomes" id="UP001597400">
    <property type="component" value="Unassembled WGS sequence"/>
</dbReference>
<evidence type="ECO:0000256" key="4">
    <source>
        <dbReference type="ARBA" id="ARBA00038306"/>
    </source>
</evidence>
<dbReference type="Pfam" id="PF13505">
    <property type="entry name" value="OMP_b-brl"/>
    <property type="match status" value="1"/>
</dbReference>
<comment type="similarity">
    <text evidence="4">Belongs to the Omp25/RopB family.</text>
</comment>